<sequence length="315" mass="34951">MDLQCFLCWRVAPLLLLMPCGIQSMSVRILNEEPVYVIPSSSLVLKARIEQGPLEEVSVVTWERESETGLAPGRVTLAMCPSRSVKCAGARPNVHVNVEQQETTLEINGYSSADSGVYAVTVTDHTGANITAHCIVRLYEAVHHVSVSINVSHSSLVCGEAWGTEPQFSWLYERVAITKAVGRVSKDGTTLFVNMTPLCGHFTCMVSNKLGYSSATYSARDTGTVTEERGCTNIWMTPSEDALLLHRGLRVENRKWAGLQGRNLVSFCPRIHVPHQMTEEMEVQERHIHHVVLNLRAAQPPLKLTRDGCTKRSVW</sequence>
<organism evidence="1 2">
    <name type="scientific">Scortum barcoo</name>
    <name type="common">barcoo grunter</name>
    <dbReference type="NCBI Taxonomy" id="214431"/>
    <lineage>
        <taxon>Eukaryota</taxon>
        <taxon>Metazoa</taxon>
        <taxon>Chordata</taxon>
        <taxon>Craniata</taxon>
        <taxon>Vertebrata</taxon>
        <taxon>Euteleostomi</taxon>
        <taxon>Actinopterygii</taxon>
        <taxon>Neopterygii</taxon>
        <taxon>Teleostei</taxon>
        <taxon>Neoteleostei</taxon>
        <taxon>Acanthomorphata</taxon>
        <taxon>Eupercaria</taxon>
        <taxon>Centrarchiformes</taxon>
        <taxon>Terapontoidei</taxon>
        <taxon>Terapontidae</taxon>
        <taxon>Scortum</taxon>
    </lineage>
</organism>
<evidence type="ECO:0000313" key="1">
    <source>
        <dbReference type="EMBL" id="KAI3360568.1"/>
    </source>
</evidence>
<evidence type="ECO:0000313" key="2">
    <source>
        <dbReference type="Proteomes" id="UP000831701"/>
    </source>
</evidence>
<proteinExistence type="predicted"/>
<dbReference type="EMBL" id="CM041546">
    <property type="protein sequence ID" value="KAI3360568.1"/>
    <property type="molecule type" value="Genomic_DNA"/>
</dbReference>
<protein>
    <submittedName>
        <fullName evidence="1">Uncharacterized protein</fullName>
    </submittedName>
</protein>
<accession>A0ACB8VZC8</accession>
<reference evidence="1" key="1">
    <citation type="submission" date="2022-04" db="EMBL/GenBank/DDBJ databases">
        <title>Jade perch genome.</title>
        <authorList>
            <person name="Chao B."/>
        </authorList>
    </citation>
    <scope>NUCLEOTIDE SEQUENCE</scope>
    <source>
        <strain evidence="1">CB-2022</strain>
    </source>
</reference>
<comment type="caution">
    <text evidence="1">The sequence shown here is derived from an EMBL/GenBank/DDBJ whole genome shotgun (WGS) entry which is preliminary data.</text>
</comment>
<dbReference type="Proteomes" id="UP000831701">
    <property type="component" value="Chromosome 16"/>
</dbReference>
<name>A0ACB8VZC8_9TELE</name>
<keyword evidence="2" id="KW-1185">Reference proteome</keyword>
<gene>
    <name evidence="1" type="ORF">L3Q82_002438</name>
</gene>